<keyword evidence="4" id="KW-1185">Reference proteome</keyword>
<dbReference type="InterPro" id="IPR003018">
    <property type="entry name" value="GAF"/>
</dbReference>
<reference evidence="3" key="1">
    <citation type="submission" date="2020-09" db="EMBL/GenBank/DDBJ databases">
        <title>Nocardioides sp. strain MJB4 16S ribosomal RNA gene Genome sequencing and assembly.</title>
        <authorList>
            <person name="Kim I."/>
        </authorList>
    </citation>
    <scope>NUCLEOTIDE SEQUENCE</scope>
    <source>
        <strain evidence="3">MJB4</strain>
    </source>
</reference>
<dbReference type="PANTHER" id="PTHR43102:SF2">
    <property type="entry name" value="GAF DOMAIN-CONTAINING PROTEIN"/>
    <property type="match status" value="1"/>
</dbReference>
<accession>A0A927K315</accession>
<name>A0A927K315_9ACTN</name>
<dbReference type="PANTHER" id="PTHR43102">
    <property type="entry name" value="SLR1143 PROTEIN"/>
    <property type="match status" value="1"/>
</dbReference>
<evidence type="ECO:0000259" key="1">
    <source>
        <dbReference type="SMART" id="SM00065"/>
    </source>
</evidence>
<feature type="domain" description="PPM-type phosphatase" evidence="2">
    <location>
        <begin position="163"/>
        <end position="386"/>
    </location>
</feature>
<sequence>MDETARLDAVRALGLLDAPRSERYERIARMARRLFGVPIAAVNLVDDERQFTLAGYGLPSRNTPAPDAFCAHTIRREETMVVTDTSSDDRFRNNPLVLGEPHIRFYAGVPVHDGGGHPVGALCIIDDQPRELSEQERLMLRELAAWVDRELATEKSMLDARDVQQGLFPGPLAVPAGYRLAGRCEPAADVGGDFFDWALGDAGDLHLAVGDVMGKGLGAALLAAEVRSVVSAAAGVHDLEAAFSQAAHAVQADLEATSSFVTMLMVRVTPATGEVRFLDAGHGLGVVFGASGPGRPLRTEDPPVGLWPERSRDAGSEAIGPGESLLIVSDGVLEGFPAEDEDDPLGPLVRACREHRDPADAVEALVESAAAAGHRRDDATVVLLSREA</sequence>
<evidence type="ECO:0000313" key="3">
    <source>
        <dbReference type="EMBL" id="MBD8869652.1"/>
    </source>
</evidence>
<dbReference type="InterPro" id="IPR029016">
    <property type="entry name" value="GAF-like_dom_sf"/>
</dbReference>
<evidence type="ECO:0000259" key="2">
    <source>
        <dbReference type="SMART" id="SM00331"/>
    </source>
</evidence>
<dbReference type="Proteomes" id="UP000616839">
    <property type="component" value="Unassembled WGS sequence"/>
</dbReference>
<protein>
    <submittedName>
        <fullName evidence="3">SpoIIE family protein phosphatase</fullName>
    </submittedName>
</protein>
<dbReference type="InterPro" id="IPR036457">
    <property type="entry name" value="PPM-type-like_dom_sf"/>
</dbReference>
<gene>
    <name evidence="3" type="ORF">IE331_08445</name>
</gene>
<dbReference type="EMBL" id="JACYXZ010000002">
    <property type="protein sequence ID" value="MBD8869652.1"/>
    <property type="molecule type" value="Genomic_DNA"/>
</dbReference>
<dbReference type="InterPro" id="IPR001932">
    <property type="entry name" value="PPM-type_phosphatase-like_dom"/>
</dbReference>
<dbReference type="Gene3D" id="3.60.40.10">
    <property type="entry name" value="PPM-type phosphatase domain"/>
    <property type="match status" value="1"/>
</dbReference>
<dbReference type="Gene3D" id="3.30.450.40">
    <property type="match status" value="1"/>
</dbReference>
<dbReference type="SUPFAM" id="SSF55781">
    <property type="entry name" value="GAF domain-like"/>
    <property type="match status" value="1"/>
</dbReference>
<comment type="caution">
    <text evidence="3">The sequence shown here is derived from an EMBL/GenBank/DDBJ whole genome shotgun (WGS) entry which is preliminary data.</text>
</comment>
<dbReference type="Pfam" id="PF01590">
    <property type="entry name" value="GAF"/>
    <property type="match status" value="1"/>
</dbReference>
<evidence type="ECO:0000313" key="4">
    <source>
        <dbReference type="Proteomes" id="UP000616839"/>
    </source>
</evidence>
<dbReference type="SMART" id="SM00331">
    <property type="entry name" value="PP2C_SIG"/>
    <property type="match status" value="1"/>
</dbReference>
<dbReference type="SUPFAM" id="SSF81606">
    <property type="entry name" value="PP2C-like"/>
    <property type="match status" value="1"/>
</dbReference>
<dbReference type="AlphaFoldDB" id="A0A927K315"/>
<organism evidence="3 4">
    <name type="scientific">Nocardioides donggukensis</name>
    <dbReference type="NCBI Taxonomy" id="2774019"/>
    <lineage>
        <taxon>Bacteria</taxon>
        <taxon>Bacillati</taxon>
        <taxon>Actinomycetota</taxon>
        <taxon>Actinomycetes</taxon>
        <taxon>Propionibacteriales</taxon>
        <taxon>Nocardioidaceae</taxon>
        <taxon>Nocardioides</taxon>
    </lineage>
</organism>
<dbReference type="Pfam" id="PF07228">
    <property type="entry name" value="SpoIIE"/>
    <property type="match status" value="1"/>
</dbReference>
<dbReference type="RefSeq" id="WP_192142501.1">
    <property type="nucleotide sequence ID" value="NZ_JACYXZ010000002.1"/>
</dbReference>
<feature type="domain" description="GAF" evidence="1">
    <location>
        <begin position="19"/>
        <end position="161"/>
    </location>
</feature>
<dbReference type="SMART" id="SM00065">
    <property type="entry name" value="GAF"/>
    <property type="match status" value="1"/>
</dbReference>
<proteinExistence type="predicted"/>